<dbReference type="InterPro" id="IPR000847">
    <property type="entry name" value="LysR_HTH_N"/>
</dbReference>
<dbReference type="CDD" id="cd08421">
    <property type="entry name" value="PBP2_LTTR_like_1"/>
    <property type="match status" value="1"/>
</dbReference>
<reference evidence="7" key="1">
    <citation type="submission" date="2015-02" db="EMBL/GenBank/DDBJ databases">
        <authorList>
            <person name="Chooi Y.-H."/>
        </authorList>
    </citation>
    <scope>NUCLEOTIDE SEQUENCE [LARGE SCALE GENOMIC DNA]</scope>
    <source>
        <strain evidence="7">strain Y</strain>
    </source>
</reference>
<dbReference type="InterPro" id="IPR036390">
    <property type="entry name" value="WH_DNA-bd_sf"/>
</dbReference>
<comment type="similarity">
    <text evidence="1">Belongs to the LysR transcriptional regulatory family.</text>
</comment>
<dbReference type="Pfam" id="PF03466">
    <property type="entry name" value="LysR_substrate"/>
    <property type="match status" value="1"/>
</dbReference>
<name>A0A0D6JE65_9HYPH</name>
<organism evidence="6 7">
    <name type="scientific">Candidatus Filomicrobium marinum</name>
    <dbReference type="NCBI Taxonomy" id="1608628"/>
    <lineage>
        <taxon>Bacteria</taxon>
        <taxon>Pseudomonadati</taxon>
        <taxon>Pseudomonadota</taxon>
        <taxon>Alphaproteobacteria</taxon>
        <taxon>Hyphomicrobiales</taxon>
        <taxon>Hyphomicrobiaceae</taxon>
        <taxon>Filomicrobium</taxon>
    </lineage>
</organism>
<dbReference type="Proteomes" id="UP000033187">
    <property type="component" value="Chromosome 1"/>
</dbReference>
<dbReference type="SUPFAM" id="SSF46785">
    <property type="entry name" value="Winged helix' DNA-binding domain"/>
    <property type="match status" value="1"/>
</dbReference>
<dbReference type="InterPro" id="IPR050950">
    <property type="entry name" value="HTH-type_LysR_regulators"/>
</dbReference>
<proteinExistence type="inferred from homology"/>
<dbReference type="EMBL" id="LN829119">
    <property type="protein sequence ID" value="CPR17813.1"/>
    <property type="molecule type" value="Genomic_DNA"/>
</dbReference>
<keyword evidence="3" id="KW-0238">DNA-binding</keyword>
<dbReference type="KEGG" id="fiy:BN1229_v1_1430"/>
<feature type="domain" description="HTH lysR-type" evidence="5">
    <location>
        <begin position="29"/>
        <end position="86"/>
    </location>
</feature>
<dbReference type="SUPFAM" id="SSF53850">
    <property type="entry name" value="Periplasmic binding protein-like II"/>
    <property type="match status" value="1"/>
</dbReference>
<accession>A0A0D6JE65</accession>
<evidence type="ECO:0000256" key="2">
    <source>
        <dbReference type="ARBA" id="ARBA00023015"/>
    </source>
</evidence>
<dbReference type="GO" id="GO:0003700">
    <property type="term" value="F:DNA-binding transcription factor activity"/>
    <property type="evidence" value="ECO:0007669"/>
    <property type="project" value="InterPro"/>
</dbReference>
<dbReference type="InterPro" id="IPR036388">
    <property type="entry name" value="WH-like_DNA-bd_sf"/>
</dbReference>
<dbReference type="Pfam" id="PF00126">
    <property type="entry name" value="HTH_1"/>
    <property type="match status" value="1"/>
</dbReference>
<evidence type="ECO:0000256" key="4">
    <source>
        <dbReference type="ARBA" id="ARBA00023163"/>
    </source>
</evidence>
<dbReference type="PANTHER" id="PTHR30419:SF2">
    <property type="entry name" value="LYSR FAMILY TRANSCRIPTIONAL REGULATOR"/>
    <property type="match status" value="1"/>
</dbReference>
<sequence>MTSGNADDPETDLGCAEGYRSCNMRRMRFDITDLRLFLTVIEAGSITHGAAGANLSLPSASERLRGMEEASGVMLLERGRRGVTPTEAGEALAHHARLILRQVDHMQGELGEFSKGAKATIRLLANTAAIAEFLPERLGPWLAAHPRIDVDLRERQSSDIVQAVTGGLAELGIVSDAVDPGVLQLEPFAIDRLVIVAPRGHPLTAFKRVAFSSVLKYKFVGLSADSALQAHIELQVARMAQKLKFRVRVRTFEGMCRMVSNDVGLAIMPEAAARRCRRAMGIVAIRLEDAWATRQLSLCFRSETELTPVARALMRHLGTGNRA</sequence>
<protein>
    <submittedName>
        <fullName evidence="6">Transcriptional regulator</fullName>
    </submittedName>
</protein>
<evidence type="ECO:0000256" key="3">
    <source>
        <dbReference type="ARBA" id="ARBA00023125"/>
    </source>
</evidence>
<dbReference type="AlphaFoldDB" id="A0A0D6JE65"/>
<dbReference type="PANTHER" id="PTHR30419">
    <property type="entry name" value="HTH-TYPE TRANSCRIPTIONAL REGULATOR YBHD"/>
    <property type="match status" value="1"/>
</dbReference>
<evidence type="ECO:0000313" key="6">
    <source>
        <dbReference type="EMBL" id="CPR17813.1"/>
    </source>
</evidence>
<evidence type="ECO:0000256" key="1">
    <source>
        <dbReference type="ARBA" id="ARBA00009437"/>
    </source>
</evidence>
<keyword evidence="2" id="KW-0805">Transcription regulation</keyword>
<evidence type="ECO:0000259" key="5">
    <source>
        <dbReference type="PROSITE" id="PS50931"/>
    </source>
</evidence>
<dbReference type="Gene3D" id="1.10.10.10">
    <property type="entry name" value="Winged helix-like DNA-binding domain superfamily/Winged helix DNA-binding domain"/>
    <property type="match status" value="1"/>
</dbReference>
<dbReference type="PROSITE" id="PS50931">
    <property type="entry name" value="HTH_LYSR"/>
    <property type="match status" value="1"/>
</dbReference>
<dbReference type="GO" id="GO:0003677">
    <property type="term" value="F:DNA binding"/>
    <property type="evidence" value="ECO:0007669"/>
    <property type="project" value="UniProtKB-KW"/>
</dbReference>
<evidence type="ECO:0000313" key="7">
    <source>
        <dbReference type="Proteomes" id="UP000033187"/>
    </source>
</evidence>
<keyword evidence="4" id="KW-0804">Transcription</keyword>
<dbReference type="Gene3D" id="3.40.190.290">
    <property type="match status" value="1"/>
</dbReference>
<keyword evidence="7" id="KW-1185">Reference proteome</keyword>
<dbReference type="InterPro" id="IPR005119">
    <property type="entry name" value="LysR_subst-bd"/>
</dbReference>
<dbReference type="GO" id="GO:0005829">
    <property type="term" value="C:cytosol"/>
    <property type="evidence" value="ECO:0007669"/>
    <property type="project" value="TreeGrafter"/>
</dbReference>
<dbReference type="KEGG" id="fil:BN1229_v1_1429"/>
<gene>
    <name evidence="6" type="ORF">YBN1229_v1_1430</name>
</gene>